<dbReference type="InterPro" id="IPR000719">
    <property type="entry name" value="Prot_kinase_dom"/>
</dbReference>
<evidence type="ECO:0000259" key="8">
    <source>
        <dbReference type="PROSITE" id="PS50011"/>
    </source>
</evidence>
<dbReference type="Gene3D" id="3.30.200.20">
    <property type="entry name" value="Phosphorylase Kinase, domain 1"/>
    <property type="match status" value="1"/>
</dbReference>
<dbReference type="RefSeq" id="WP_105483569.1">
    <property type="nucleotide sequence ID" value="NZ_NIGF01000007.1"/>
</dbReference>
<keyword evidence="10" id="KW-1185">Reference proteome</keyword>
<feature type="domain" description="Protein kinase" evidence="8">
    <location>
        <begin position="15"/>
        <end position="338"/>
    </location>
</feature>
<feature type="transmembrane region" description="Helical" evidence="7">
    <location>
        <begin position="397"/>
        <end position="420"/>
    </location>
</feature>
<keyword evidence="7" id="KW-1133">Transmembrane helix</keyword>
<evidence type="ECO:0000313" key="10">
    <source>
        <dbReference type="Proteomes" id="UP000237684"/>
    </source>
</evidence>
<proteinExistence type="predicted"/>
<evidence type="ECO:0000256" key="1">
    <source>
        <dbReference type="ARBA" id="ARBA00022679"/>
    </source>
</evidence>
<dbReference type="PROSITE" id="PS00107">
    <property type="entry name" value="PROTEIN_KINASE_ATP"/>
    <property type="match status" value="1"/>
</dbReference>
<gene>
    <name evidence="9" type="ORF">B1R32_107128</name>
</gene>
<evidence type="ECO:0000256" key="4">
    <source>
        <dbReference type="ARBA" id="ARBA00022840"/>
    </source>
</evidence>
<feature type="region of interest" description="Disordered" evidence="6">
    <location>
        <begin position="165"/>
        <end position="191"/>
    </location>
</feature>
<sequence length="499" mass="54761">MSALSPQTTLQNGAFQIESVIGRGGFGITYRARDVEKQCGVAIKECFPAGCGRQGNRVVATDFWSHQNSEALQNRFRTQVRQLERISHPNLARVSGCFEENGTVYLVMELVEGRNLLQVLEAEEVSLQQAQKWIEKIASALGALHQNGLLHLDVKPENIILRANPRDESKAISTKNEENSAGSEADSTKNEAMENGEPVLLDFDLVQPQHDDLITRPLSLAMQCGTPGYAPLEQYAQSVKMTPATDFYALGATFYHLVTRQVPLGAIDRAAGTFLTPPQQLRAEISLLQSAAILCALAPKSEDRPQSAAEFLELLQPDEPDESAQQYDTPAPLAAQFLKHGTGVYRVVLTSKTPVFPPRCVCCHAKSETSWLLVSPSGRYEVPLCETCKKHQLMSRAASFVTFWGSILSLTLALIVALISVVTSTLFLLFISALCIVMNFAALSYGALKSSRAEEMLKANCCDLSEPATYLFNGRVHVWKFKNSAFAADFKKRNAACVV</sequence>
<accession>A0A2S8STH0</accession>
<evidence type="ECO:0000256" key="3">
    <source>
        <dbReference type="ARBA" id="ARBA00022777"/>
    </source>
</evidence>
<dbReference type="PANTHER" id="PTHR43289:SF34">
    <property type="entry name" value="SERINE_THREONINE-PROTEIN KINASE YBDM-RELATED"/>
    <property type="match status" value="1"/>
</dbReference>
<evidence type="ECO:0000256" key="2">
    <source>
        <dbReference type="ARBA" id="ARBA00022741"/>
    </source>
</evidence>
<evidence type="ECO:0000313" key="9">
    <source>
        <dbReference type="EMBL" id="PQV64103.1"/>
    </source>
</evidence>
<organism evidence="9 10">
    <name type="scientific">Abditibacterium utsteinense</name>
    <dbReference type="NCBI Taxonomy" id="1960156"/>
    <lineage>
        <taxon>Bacteria</taxon>
        <taxon>Pseudomonadati</taxon>
        <taxon>Abditibacteriota</taxon>
        <taxon>Abditibacteriia</taxon>
        <taxon>Abditibacteriales</taxon>
        <taxon>Abditibacteriaceae</taxon>
        <taxon>Abditibacterium</taxon>
    </lineage>
</organism>
<dbReference type="OrthoDB" id="9788659at2"/>
<keyword evidence="7" id="KW-0812">Transmembrane</keyword>
<evidence type="ECO:0000256" key="7">
    <source>
        <dbReference type="SAM" id="Phobius"/>
    </source>
</evidence>
<keyword evidence="7" id="KW-0472">Membrane</keyword>
<dbReference type="InterPro" id="IPR008271">
    <property type="entry name" value="Ser/Thr_kinase_AS"/>
</dbReference>
<dbReference type="InterPro" id="IPR017441">
    <property type="entry name" value="Protein_kinase_ATP_BS"/>
</dbReference>
<protein>
    <submittedName>
        <fullName evidence="9">Serine/threonine protein kinase</fullName>
    </submittedName>
</protein>
<keyword evidence="9" id="KW-0723">Serine/threonine-protein kinase</keyword>
<evidence type="ECO:0000256" key="5">
    <source>
        <dbReference type="PROSITE-ProRule" id="PRU10141"/>
    </source>
</evidence>
<dbReference type="Pfam" id="PF00069">
    <property type="entry name" value="Pkinase"/>
    <property type="match status" value="1"/>
</dbReference>
<reference evidence="9 10" key="1">
    <citation type="journal article" date="2018" name="Syst. Appl. Microbiol.">
        <title>Abditibacterium utsteinense sp. nov., the first cultivated member of candidate phylum FBP, isolated from ice-free Antarctic soil samples.</title>
        <authorList>
            <person name="Tahon G."/>
            <person name="Tytgat B."/>
            <person name="Lebbe L."/>
            <person name="Carlier A."/>
            <person name="Willems A."/>
        </authorList>
    </citation>
    <scope>NUCLEOTIDE SEQUENCE [LARGE SCALE GENOMIC DNA]</scope>
    <source>
        <strain evidence="9 10">LMG 29911</strain>
    </source>
</reference>
<keyword evidence="1" id="KW-0808">Transferase</keyword>
<dbReference type="PROSITE" id="PS50011">
    <property type="entry name" value="PROTEIN_KINASE_DOM"/>
    <property type="match status" value="1"/>
</dbReference>
<dbReference type="SMART" id="SM00220">
    <property type="entry name" value="S_TKc"/>
    <property type="match status" value="1"/>
</dbReference>
<keyword evidence="2 5" id="KW-0547">Nucleotide-binding</keyword>
<comment type="caution">
    <text evidence="9">The sequence shown here is derived from an EMBL/GenBank/DDBJ whole genome shotgun (WGS) entry which is preliminary data.</text>
</comment>
<dbReference type="Gene3D" id="1.10.510.10">
    <property type="entry name" value="Transferase(Phosphotransferase) domain 1"/>
    <property type="match status" value="1"/>
</dbReference>
<dbReference type="GO" id="GO:0005524">
    <property type="term" value="F:ATP binding"/>
    <property type="evidence" value="ECO:0007669"/>
    <property type="project" value="UniProtKB-UniRule"/>
</dbReference>
<feature type="transmembrane region" description="Helical" evidence="7">
    <location>
        <begin position="426"/>
        <end position="448"/>
    </location>
</feature>
<dbReference type="PANTHER" id="PTHR43289">
    <property type="entry name" value="MITOGEN-ACTIVATED PROTEIN KINASE KINASE KINASE 20-RELATED"/>
    <property type="match status" value="1"/>
</dbReference>
<dbReference type="EMBL" id="NIGF01000007">
    <property type="protein sequence ID" value="PQV64103.1"/>
    <property type="molecule type" value="Genomic_DNA"/>
</dbReference>
<keyword evidence="4 5" id="KW-0067">ATP-binding</keyword>
<dbReference type="Proteomes" id="UP000237684">
    <property type="component" value="Unassembled WGS sequence"/>
</dbReference>
<dbReference type="InParanoid" id="A0A2S8STH0"/>
<dbReference type="PROSITE" id="PS00108">
    <property type="entry name" value="PROTEIN_KINASE_ST"/>
    <property type="match status" value="1"/>
</dbReference>
<evidence type="ECO:0000256" key="6">
    <source>
        <dbReference type="SAM" id="MobiDB-lite"/>
    </source>
</evidence>
<dbReference type="InterPro" id="IPR011009">
    <property type="entry name" value="Kinase-like_dom_sf"/>
</dbReference>
<feature type="binding site" evidence="5">
    <location>
        <position position="44"/>
    </location>
    <ligand>
        <name>ATP</name>
        <dbReference type="ChEBI" id="CHEBI:30616"/>
    </ligand>
</feature>
<dbReference type="CDD" id="cd14014">
    <property type="entry name" value="STKc_PknB_like"/>
    <property type="match status" value="1"/>
</dbReference>
<dbReference type="GO" id="GO:0004674">
    <property type="term" value="F:protein serine/threonine kinase activity"/>
    <property type="evidence" value="ECO:0007669"/>
    <property type="project" value="UniProtKB-KW"/>
</dbReference>
<name>A0A2S8STH0_9BACT</name>
<feature type="compositionally biased region" description="Basic and acidic residues" evidence="6">
    <location>
        <begin position="165"/>
        <end position="178"/>
    </location>
</feature>
<keyword evidence="3 9" id="KW-0418">Kinase</keyword>
<dbReference type="SUPFAM" id="SSF56112">
    <property type="entry name" value="Protein kinase-like (PK-like)"/>
    <property type="match status" value="1"/>
</dbReference>
<dbReference type="AlphaFoldDB" id="A0A2S8STH0"/>